<dbReference type="InterPro" id="IPR020858">
    <property type="entry name" value="Serum_albumin-like"/>
</dbReference>
<dbReference type="STRING" id="56723.ENSLBEP00000007637"/>
<dbReference type="InterPro" id="IPR008605">
    <property type="entry name" value="ECM1"/>
</dbReference>
<dbReference type="FunCoup" id="A0A3Q3ENI8">
    <property type="interactions" value="979"/>
</dbReference>
<evidence type="ECO:0000256" key="3">
    <source>
        <dbReference type="ARBA" id="ARBA00022737"/>
    </source>
</evidence>
<keyword evidence="3" id="KW-0677">Repeat</keyword>
<dbReference type="PANTHER" id="PTHR16776:SF3">
    <property type="entry name" value="EXTRACELLULAR MATRIX PROTEIN 1"/>
    <property type="match status" value="1"/>
</dbReference>
<dbReference type="GO" id="GO:0005615">
    <property type="term" value="C:extracellular space"/>
    <property type="evidence" value="ECO:0007669"/>
    <property type="project" value="InterPro"/>
</dbReference>
<sequence>FPDEHMIEQREVTFDLDKIMQGECIHIPVQYLCRDQLEAQMYTVAFSQLLLLQEGVRTRVDYLQNDFCPLLLGRPSFGPRSFGGPPILDYRVQFPLGRPTSDNLQAICHHGDLRPRYPTSYFPDSGFGQQRRRASAVNRAESWFSMLTLCCATQAWELSVESFCAEDSSVKDRLYDCCRLRGSDRLKCFNNDAPNPDYKPTEELPVPELPSTDSFNFDPDTCQRSVMTPYSARGNRRQKMKKPSTTSRKVDINFPPGRPTMHVIESLCQNYKLRPLYNVKCLPGSGYELVARQAKTINRVEKGFKQCCSHHVSPFNGEQVDFHCCSTGGEANDRYSCFQNASPDPHFNMTSATEEVTLQNICDTHKIIKKKYPVGFPLKNFVQKCCPLAEKEKSRNLCSSKKPSPPAVRRCCRKPSSQDAPECVSNILMDAITKASSALRQKKRKRCPLS</sequence>
<dbReference type="GO" id="GO:0030500">
    <property type="term" value="P:regulation of bone mineralization"/>
    <property type="evidence" value="ECO:0007669"/>
    <property type="project" value="TreeGrafter"/>
</dbReference>
<dbReference type="GeneTree" id="ENSGT00390000006215"/>
<reference evidence="5" key="2">
    <citation type="submission" date="2025-09" db="UniProtKB">
        <authorList>
            <consortium name="Ensembl"/>
        </authorList>
    </citation>
    <scope>IDENTIFICATION</scope>
</reference>
<evidence type="ECO:0000313" key="6">
    <source>
        <dbReference type="Proteomes" id="UP000261660"/>
    </source>
</evidence>
<keyword evidence="2" id="KW-0964">Secreted</keyword>
<reference evidence="5" key="1">
    <citation type="submission" date="2025-08" db="UniProtKB">
        <authorList>
            <consortium name="Ensembl"/>
        </authorList>
    </citation>
    <scope>IDENTIFICATION</scope>
</reference>
<dbReference type="AlphaFoldDB" id="A0A3Q3ENI8"/>
<dbReference type="Gene3D" id="1.10.246.10">
    <property type="match status" value="1"/>
</dbReference>
<accession>A0A3Q3ENI8</accession>
<evidence type="ECO:0000256" key="1">
    <source>
        <dbReference type="ARBA" id="ARBA00004613"/>
    </source>
</evidence>
<feature type="region of interest" description="Disordered" evidence="4">
    <location>
        <begin position="232"/>
        <end position="254"/>
    </location>
</feature>
<dbReference type="PANTHER" id="PTHR16776">
    <property type="entry name" value="EXTRACELLULAR MATRIX PROTEIN 1"/>
    <property type="match status" value="1"/>
</dbReference>
<dbReference type="Proteomes" id="UP000261660">
    <property type="component" value="Unplaced"/>
</dbReference>
<organism evidence="5 6">
    <name type="scientific">Labrus bergylta</name>
    <name type="common">ballan wrasse</name>
    <dbReference type="NCBI Taxonomy" id="56723"/>
    <lineage>
        <taxon>Eukaryota</taxon>
        <taxon>Metazoa</taxon>
        <taxon>Chordata</taxon>
        <taxon>Craniata</taxon>
        <taxon>Vertebrata</taxon>
        <taxon>Euteleostomi</taxon>
        <taxon>Actinopterygii</taxon>
        <taxon>Neopterygii</taxon>
        <taxon>Teleostei</taxon>
        <taxon>Neoteleostei</taxon>
        <taxon>Acanthomorphata</taxon>
        <taxon>Eupercaria</taxon>
        <taxon>Labriformes</taxon>
        <taxon>Labridae</taxon>
        <taxon>Labrus</taxon>
    </lineage>
</organism>
<proteinExistence type="predicted"/>
<evidence type="ECO:0000256" key="4">
    <source>
        <dbReference type="SAM" id="MobiDB-lite"/>
    </source>
</evidence>
<dbReference type="Ensembl" id="ENSLBET00000008029.1">
    <property type="protein sequence ID" value="ENSLBEP00000007637.1"/>
    <property type="gene ID" value="ENSLBEG00000005876.1"/>
</dbReference>
<evidence type="ECO:0000256" key="2">
    <source>
        <dbReference type="ARBA" id="ARBA00022525"/>
    </source>
</evidence>
<dbReference type="Pfam" id="PF05782">
    <property type="entry name" value="ECM1"/>
    <property type="match status" value="2"/>
</dbReference>
<comment type="subcellular location">
    <subcellularLocation>
        <location evidence="1">Secreted</location>
    </subcellularLocation>
</comment>
<dbReference type="GO" id="GO:0007165">
    <property type="term" value="P:signal transduction"/>
    <property type="evidence" value="ECO:0007669"/>
    <property type="project" value="InterPro"/>
</dbReference>
<protein>
    <submittedName>
        <fullName evidence="5">Extracellular matrix protein 1b</fullName>
    </submittedName>
</protein>
<evidence type="ECO:0000313" key="5">
    <source>
        <dbReference type="Ensembl" id="ENSLBEP00000007637.1"/>
    </source>
</evidence>
<keyword evidence="6" id="KW-1185">Reference proteome</keyword>
<dbReference type="SUPFAM" id="SSF48552">
    <property type="entry name" value="Serum albumin-like"/>
    <property type="match status" value="1"/>
</dbReference>
<feature type="region of interest" description="Disordered" evidence="4">
    <location>
        <begin position="397"/>
        <end position="420"/>
    </location>
</feature>
<dbReference type="InParanoid" id="A0A3Q3ENI8"/>
<name>A0A3Q3ENI8_9LABR</name>